<dbReference type="InterPro" id="IPR051828">
    <property type="entry name" value="HAD-like_hydrolase_domain"/>
</dbReference>
<sequence length="261" mass="30073">MRSLNRFRLITFDVTNTLLQFRTSPGKQYGEIGALFGARCDNNDLAKNYKANWYKMNRDYPNFGVNTSPRLEWQQWWRQLIAGTFAESGAAIPDEKLDNFVNHLLELYKTTICWQPCNGSVDLLQQLRKHSLTDNKLKVGVIANFDPRLDALLRNTKLDRYLDFALNSYTAKAEKPQLAIFQRAMEESRLSNLKPAECLHIGDGPTTDYLGAKEAGWHAALVHEKSYSYLSKKYGTDIKRNHVFPSLYDFHKKLSDDAVVW</sequence>
<dbReference type="OMA" id="WWRQLIA"/>
<dbReference type="PANTHER" id="PTHR46191">
    <property type="match status" value="1"/>
</dbReference>
<dbReference type="AlphaFoldDB" id="A0A484BW78"/>
<dbReference type="STRING" id="7232.A0A484BW78"/>
<dbReference type="Proteomes" id="UP000295192">
    <property type="component" value="Unassembled WGS sequence"/>
</dbReference>
<keyword evidence="2" id="KW-1185">Reference proteome</keyword>
<dbReference type="InterPro" id="IPR011949">
    <property type="entry name" value="HAD-SF_hydro_IA_REG-2-like"/>
</dbReference>
<dbReference type="SUPFAM" id="SSF56784">
    <property type="entry name" value="HAD-like"/>
    <property type="match status" value="1"/>
</dbReference>
<organism evidence="1 2">
    <name type="scientific">Drosophila navojoa</name>
    <name type="common">Fruit fly</name>
    <dbReference type="NCBI Taxonomy" id="7232"/>
    <lineage>
        <taxon>Eukaryota</taxon>
        <taxon>Metazoa</taxon>
        <taxon>Ecdysozoa</taxon>
        <taxon>Arthropoda</taxon>
        <taxon>Hexapoda</taxon>
        <taxon>Insecta</taxon>
        <taxon>Pterygota</taxon>
        <taxon>Neoptera</taxon>
        <taxon>Endopterygota</taxon>
        <taxon>Diptera</taxon>
        <taxon>Brachycera</taxon>
        <taxon>Muscomorpha</taxon>
        <taxon>Ephydroidea</taxon>
        <taxon>Drosophilidae</taxon>
        <taxon>Drosophila</taxon>
    </lineage>
</organism>
<protein>
    <recommendedName>
        <fullName evidence="3">Haloacid dehalogenase-like hydrolase domain-containing protein 3</fullName>
    </recommendedName>
</protein>
<dbReference type="GO" id="GO:0005634">
    <property type="term" value="C:nucleus"/>
    <property type="evidence" value="ECO:0007669"/>
    <property type="project" value="TreeGrafter"/>
</dbReference>
<dbReference type="SFLD" id="SFLDG01129">
    <property type="entry name" value="C1.5:_HAD__Beta-PGM__Phosphata"/>
    <property type="match status" value="1"/>
</dbReference>
<dbReference type="InterPro" id="IPR044924">
    <property type="entry name" value="HAD-SF_hydro_IA_REG-2-like_cap"/>
</dbReference>
<dbReference type="Pfam" id="PF00702">
    <property type="entry name" value="Hydrolase"/>
    <property type="match status" value="1"/>
</dbReference>
<reference evidence="1 2" key="1">
    <citation type="journal article" date="2019" name="J. Hered.">
        <title>An Improved Genome Assembly for Drosophila navojoa, the Basal Species in the mojavensis Cluster.</title>
        <authorList>
            <person name="Vanderlinde T."/>
            <person name="Dupim E.G."/>
            <person name="Nazario-Yepiz N.O."/>
            <person name="Carvalho A.B."/>
        </authorList>
    </citation>
    <scope>NUCLEOTIDE SEQUENCE [LARGE SCALE GENOMIC DNA]</scope>
    <source>
        <strain evidence="1">Navoj_Jal97</strain>
        <tissue evidence="1">Whole organism</tissue>
    </source>
</reference>
<name>A0A484BW78_DRONA</name>
<comment type="caution">
    <text evidence="1">The sequence shown here is derived from an EMBL/GenBank/DDBJ whole genome shotgun (WGS) entry which is preliminary data.</text>
</comment>
<dbReference type="NCBIfam" id="TIGR01549">
    <property type="entry name" value="HAD-SF-IA-v1"/>
    <property type="match status" value="1"/>
</dbReference>
<dbReference type="InterPro" id="IPR006439">
    <property type="entry name" value="HAD-SF_hydro_IA"/>
</dbReference>
<evidence type="ECO:0000313" key="1">
    <source>
        <dbReference type="EMBL" id="TDG52963.1"/>
    </source>
</evidence>
<dbReference type="SFLD" id="SFLDS00003">
    <property type="entry name" value="Haloacid_Dehalogenase"/>
    <property type="match status" value="1"/>
</dbReference>
<evidence type="ECO:0008006" key="3">
    <source>
        <dbReference type="Google" id="ProtNLM"/>
    </source>
</evidence>
<dbReference type="PANTHER" id="PTHR46191:SF2">
    <property type="entry name" value="HALOACID DEHALOGENASE-LIKE HYDROLASE DOMAIN-CONTAINING PROTEIN 3"/>
    <property type="match status" value="1"/>
</dbReference>
<dbReference type="EMBL" id="LSRL02000002">
    <property type="protein sequence ID" value="TDG52963.1"/>
    <property type="molecule type" value="Genomic_DNA"/>
</dbReference>
<dbReference type="Gene3D" id="3.40.50.1000">
    <property type="entry name" value="HAD superfamily/HAD-like"/>
    <property type="match status" value="1"/>
</dbReference>
<dbReference type="KEGG" id="dnv:108652108"/>
<dbReference type="InterPro" id="IPR023214">
    <property type="entry name" value="HAD_sf"/>
</dbReference>
<gene>
    <name evidence="1" type="ORF">AWZ03_000506</name>
</gene>
<accession>A0A484BW78</accession>
<dbReference type="NCBIfam" id="TIGR02252">
    <property type="entry name" value="DREG-2"/>
    <property type="match status" value="1"/>
</dbReference>
<dbReference type="InterPro" id="IPR036412">
    <property type="entry name" value="HAD-like_sf"/>
</dbReference>
<dbReference type="CDD" id="cd16415">
    <property type="entry name" value="HAD_dREG-2_like"/>
    <property type="match status" value="1"/>
</dbReference>
<dbReference type="OrthoDB" id="444127at2759"/>
<dbReference type="Gene3D" id="1.10.150.720">
    <property type="entry name" value="Haloacid dehalogenase-like hydrolase"/>
    <property type="match status" value="1"/>
</dbReference>
<evidence type="ECO:0000313" key="2">
    <source>
        <dbReference type="Proteomes" id="UP000295192"/>
    </source>
</evidence>
<proteinExistence type="predicted"/>